<dbReference type="UniPathway" id="UPA00075">
    <property type="reaction ID" value="UER00335"/>
</dbReference>
<dbReference type="FunFam" id="3.90.170.10:FF:000001">
    <property type="entry name" value="Adenylosuccinate synthetase"/>
    <property type="match status" value="1"/>
</dbReference>
<dbReference type="NCBIfam" id="NF002223">
    <property type="entry name" value="PRK01117.1"/>
    <property type="match status" value="1"/>
</dbReference>
<keyword evidence="2 8" id="KW-0436">Ligase</keyword>
<dbReference type="InterPro" id="IPR042110">
    <property type="entry name" value="Adenylosuccinate_synth_dom2"/>
</dbReference>
<dbReference type="SUPFAM" id="SSF52540">
    <property type="entry name" value="P-loop containing nucleoside triphosphate hydrolases"/>
    <property type="match status" value="1"/>
</dbReference>
<dbReference type="HOGENOM" id="CLU_029848_0_0_0"/>
<dbReference type="InterPro" id="IPR042109">
    <property type="entry name" value="Adenylosuccinate_synth_dom1"/>
</dbReference>
<dbReference type="Gene3D" id="3.90.170.10">
    <property type="entry name" value="Adenylosuccinate Synthetase, subunit A, domain 3"/>
    <property type="match status" value="1"/>
</dbReference>
<dbReference type="PANTHER" id="PTHR11846">
    <property type="entry name" value="ADENYLOSUCCINATE SYNTHETASE"/>
    <property type="match status" value="1"/>
</dbReference>
<feature type="binding site" description="in other chain" evidence="8">
    <location>
        <position position="302"/>
    </location>
    <ligand>
        <name>IMP</name>
        <dbReference type="ChEBI" id="CHEBI:58053"/>
        <note>ligand shared between dimeric partners</note>
    </ligand>
</feature>
<dbReference type="GO" id="GO:0044208">
    <property type="term" value="P:'de novo' AMP biosynthetic process"/>
    <property type="evidence" value="ECO:0007669"/>
    <property type="project" value="UniProtKB-UniRule"/>
</dbReference>
<evidence type="ECO:0000256" key="7">
    <source>
        <dbReference type="ARBA" id="ARBA00023134"/>
    </source>
</evidence>
<feature type="binding site" description="in other chain" evidence="8">
    <location>
        <position position="238"/>
    </location>
    <ligand>
        <name>IMP</name>
        <dbReference type="ChEBI" id="CHEBI:58053"/>
        <note>ligand shared between dimeric partners</note>
    </ligand>
</feature>
<dbReference type="STRING" id="479434.Sthe_1710"/>
<feature type="binding site" description="in other chain" evidence="8">
    <location>
        <begin position="13"/>
        <end position="16"/>
    </location>
    <ligand>
        <name>IMP</name>
        <dbReference type="ChEBI" id="CHEBI:58053"/>
        <note>ligand shared between dimeric partners</note>
    </ligand>
</feature>
<feature type="binding site" evidence="8">
    <location>
        <begin position="298"/>
        <end position="304"/>
    </location>
    <ligand>
        <name>substrate</name>
    </ligand>
</feature>
<dbReference type="Gene3D" id="3.40.440.10">
    <property type="entry name" value="Adenylosuccinate Synthetase, subunit A, domain 1"/>
    <property type="match status" value="1"/>
</dbReference>
<keyword evidence="8" id="KW-0963">Cytoplasm</keyword>
<dbReference type="CDD" id="cd03108">
    <property type="entry name" value="AdSS"/>
    <property type="match status" value="1"/>
</dbReference>
<feature type="active site" description="Proton donor" evidence="8">
    <location>
        <position position="41"/>
    </location>
</feature>
<comment type="function">
    <text evidence="8">Plays an important role in the de novo pathway of purine nucleotide biosynthesis. Catalyzes the first committed step in the biosynthesis of AMP from IMP.</text>
</comment>
<keyword evidence="7 8" id="KW-0342">GTP-binding</keyword>
<evidence type="ECO:0000256" key="2">
    <source>
        <dbReference type="ARBA" id="ARBA00022598"/>
    </source>
</evidence>
<comment type="catalytic activity">
    <reaction evidence="8 9">
        <text>IMP + L-aspartate + GTP = N(6)-(1,2-dicarboxyethyl)-AMP + GDP + phosphate + 2 H(+)</text>
        <dbReference type="Rhea" id="RHEA:15753"/>
        <dbReference type="ChEBI" id="CHEBI:15378"/>
        <dbReference type="ChEBI" id="CHEBI:29991"/>
        <dbReference type="ChEBI" id="CHEBI:37565"/>
        <dbReference type="ChEBI" id="CHEBI:43474"/>
        <dbReference type="ChEBI" id="CHEBI:57567"/>
        <dbReference type="ChEBI" id="CHEBI:58053"/>
        <dbReference type="ChEBI" id="CHEBI:58189"/>
        <dbReference type="EC" id="6.3.4.4"/>
    </reaction>
</comment>
<dbReference type="eggNOG" id="COG0104">
    <property type="taxonomic scope" value="Bacteria"/>
</dbReference>
<dbReference type="FunCoup" id="D1C4H7">
    <property type="interactions" value="513"/>
</dbReference>
<reference evidence="10 11" key="2">
    <citation type="journal article" date="2010" name="Stand. Genomic Sci.">
        <title>Complete genome sequence of Desulfohalobium retbaense type strain (HR(100)).</title>
        <authorList>
            <person name="Spring S."/>
            <person name="Nolan M."/>
            <person name="Lapidus A."/>
            <person name="Glavina Del Rio T."/>
            <person name="Copeland A."/>
            <person name="Tice H."/>
            <person name="Cheng J.F."/>
            <person name="Lucas S."/>
            <person name="Land M."/>
            <person name="Chen F."/>
            <person name="Bruce D."/>
            <person name="Goodwin L."/>
            <person name="Pitluck S."/>
            <person name="Ivanova N."/>
            <person name="Mavromatis K."/>
            <person name="Mikhailova N."/>
            <person name="Pati A."/>
            <person name="Chen A."/>
            <person name="Palaniappan K."/>
            <person name="Hauser L."/>
            <person name="Chang Y.J."/>
            <person name="Jeffries C.D."/>
            <person name="Munk C."/>
            <person name="Kiss H."/>
            <person name="Chain P."/>
            <person name="Han C."/>
            <person name="Brettin T."/>
            <person name="Detter J.C."/>
            <person name="Schuler E."/>
            <person name="Goker M."/>
            <person name="Rohde M."/>
            <person name="Bristow J."/>
            <person name="Eisen J.A."/>
            <person name="Markowitz V."/>
            <person name="Hugenholtz P."/>
            <person name="Kyrpides N.C."/>
            <person name="Klenk H.P."/>
        </authorList>
    </citation>
    <scope>NUCLEOTIDE SEQUENCE [LARGE SCALE GENOMIC DNA]</scope>
    <source>
        <strain evidence="11">ATCC 49802 / DSM 20745 / S 6022</strain>
    </source>
</reference>
<dbReference type="GO" id="GO:0005525">
    <property type="term" value="F:GTP binding"/>
    <property type="evidence" value="ECO:0007669"/>
    <property type="project" value="UniProtKB-UniRule"/>
</dbReference>
<dbReference type="InterPro" id="IPR018220">
    <property type="entry name" value="Adenylosuccin_syn_GTP-bd"/>
</dbReference>
<dbReference type="GO" id="GO:0046040">
    <property type="term" value="P:IMP metabolic process"/>
    <property type="evidence" value="ECO:0007669"/>
    <property type="project" value="TreeGrafter"/>
</dbReference>
<evidence type="ECO:0000256" key="4">
    <source>
        <dbReference type="ARBA" id="ARBA00022741"/>
    </source>
</evidence>
<keyword evidence="11" id="KW-1185">Reference proteome</keyword>
<dbReference type="InterPro" id="IPR001114">
    <property type="entry name" value="Adenylosuccinate_synthetase"/>
</dbReference>
<dbReference type="GO" id="GO:0004019">
    <property type="term" value="F:adenylosuccinate synthase activity"/>
    <property type="evidence" value="ECO:0007669"/>
    <property type="project" value="UniProtKB-UniRule"/>
</dbReference>
<feature type="binding site" description="in other chain" evidence="8">
    <location>
        <begin position="38"/>
        <end position="41"/>
    </location>
    <ligand>
        <name>IMP</name>
        <dbReference type="ChEBI" id="CHEBI:58053"/>
        <note>ligand shared between dimeric partners</note>
    </ligand>
</feature>
<dbReference type="NCBIfam" id="TIGR00184">
    <property type="entry name" value="purA"/>
    <property type="match status" value="1"/>
</dbReference>
<evidence type="ECO:0000256" key="9">
    <source>
        <dbReference type="RuleBase" id="RU000520"/>
    </source>
</evidence>
<feature type="binding site" evidence="8">
    <location>
        <begin position="40"/>
        <end position="42"/>
    </location>
    <ligand>
        <name>GTP</name>
        <dbReference type="ChEBI" id="CHEBI:37565"/>
    </ligand>
</feature>
<feature type="binding site" evidence="8">
    <location>
        <begin position="412"/>
        <end position="414"/>
    </location>
    <ligand>
        <name>GTP</name>
        <dbReference type="ChEBI" id="CHEBI:37565"/>
    </ligand>
</feature>
<comment type="subunit">
    <text evidence="1 8">Homodimer.</text>
</comment>
<keyword evidence="4 8" id="KW-0547">Nucleotide-binding</keyword>
<evidence type="ECO:0000256" key="6">
    <source>
        <dbReference type="ARBA" id="ARBA00022842"/>
    </source>
</evidence>
<dbReference type="HAMAP" id="MF_00011">
    <property type="entry name" value="Adenylosucc_synth"/>
    <property type="match status" value="1"/>
</dbReference>
<comment type="cofactor">
    <cofactor evidence="8">
        <name>Mg(2+)</name>
        <dbReference type="ChEBI" id="CHEBI:18420"/>
    </cofactor>
    <text evidence="8">Binds 1 Mg(2+) ion per subunit.</text>
</comment>
<feature type="binding site" evidence="8">
    <location>
        <begin position="330"/>
        <end position="332"/>
    </location>
    <ligand>
        <name>GTP</name>
        <dbReference type="ChEBI" id="CHEBI:37565"/>
    </ligand>
</feature>
<evidence type="ECO:0000256" key="3">
    <source>
        <dbReference type="ARBA" id="ARBA00022723"/>
    </source>
</evidence>
<accession>D1C4H7</accession>
<dbReference type="Pfam" id="PF00709">
    <property type="entry name" value="Adenylsucc_synt"/>
    <property type="match status" value="1"/>
</dbReference>
<keyword evidence="5 8" id="KW-0658">Purine biosynthesis</keyword>
<keyword evidence="6 8" id="KW-0460">Magnesium</keyword>
<evidence type="ECO:0000313" key="11">
    <source>
        <dbReference type="Proteomes" id="UP000002027"/>
    </source>
</evidence>
<dbReference type="PANTHER" id="PTHR11846:SF0">
    <property type="entry name" value="ADENYLOSUCCINATE SYNTHETASE"/>
    <property type="match status" value="1"/>
</dbReference>
<gene>
    <name evidence="8" type="primary">purA</name>
    <name evidence="10" type="ordered locus">Sthe_1710</name>
</gene>
<dbReference type="OrthoDB" id="9807553at2"/>
<dbReference type="Gene3D" id="1.10.300.10">
    <property type="entry name" value="Adenylosuccinate Synthetase, subunit A, domain 2"/>
    <property type="match status" value="1"/>
</dbReference>
<proteinExistence type="inferred from homology"/>
<dbReference type="RefSeq" id="WP_012872191.1">
    <property type="nucleotide sequence ID" value="NC_013523.1"/>
</dbReference>
<evidence type="ECO:0000313" key="10">
    <source>
        <dbReference type="EMBL" id="ACZ39144.1"/>
    </source>
</evidence>
<name>D1C4H7_SPHTD</name>
<dbReference type="EMBL" id="CP001823">
    <property type="protein sequence ID" value="ACZ39144.1"/>
    <property type="molecule type" value="Genomic_DNA"/>
</dbReference>
<dbReference type="GO" id="GO:0000287">
    <property type="term" value="F:magnesium ion binding"/>
    <property type="evidence" value="ECO:0007669"/>
    <property type="project" value="UniProtKB-UniRule"/>
</dbReference>
<evidence type="ECO:0000256" key="5">
    <source>
        <dbReference type="ARBA" id="ARBA00022755"/>
    </source>
</evidence>
<dbReference type="AlphaFoldDB" id="D1C4H7"/>
<feature type="active site" description="Proton acceptor" evidence="8">
    <location>
        <position position="13"/>
    </location>
</feature>
<reference evidence="11" key="1">
    <citation type="submission" date="2009-11" db="EMBL/GenBank/DDBJ databases">
        <title>The complete chromosome 1 of Sphaerobacter thermophilus DSM 20745.</title>
        <authorList>
            <person name="Lucas S."/>
            <person name="Copeland A."/>
            <person name="Lapidus A."/>
            <person name="Glavina del Rio T."/>
            <person name="Dalin E."/>
            <person name="Tice H."/>
            <person name="Bruce D."/>
            <person name="Goodwin L."/>
            <person name="Pitluck S."/>
            <person name="Kyrpides N."/>
            <person name="Mavromatis K."/>
            <person name="Ivanova N."/>
            <person name="Mikhailova N."/>
            <person name="LaButti K.M."/>
            <person name="Clum A."/>
            <person name="Sun H.I."/>
            <person name="Brettin T."/>
            <person name="Detter J.C."/>
            <person name="Han C."/>
            <person name="Larimer F."/>
            <person name="Land M."/>
            <person name="Hauser L."/>
            <person name="Markowitz V."/>
            <person name="Cheng J.F."/>
            <person name="Hugenholtz P."/>
            <person name="Woyke T."/>
            <person name="Wu D."/>
            <person name="Steenblock K."/>
            <person name="Schneider S."/>
            <person name="Pukall R."/>
            <person name="Goeker M."/>
            <person name="Klenk H.P."/>
            <person name="Eisen J.A."/>
        </authorList>
    </citation>
    <scope>NUCLEOTIDE SEQUENCE [LARGE SCALE GENOMIC DNA]</scope>
    <source>
        <strain evidence="11">ATCC 49802 / DSM 20745 / S 6022</strain>
    </source>
</reference>
<dbReference type="KEGG" id="sti:Sthe_1710"/>
<evidence type="ECO:0000256" key="8">
    <source>
        <dbReference type="HAMAP-Rule" id="MF_00011"/>
    </source>
</evidence>
<comment type="pathway">
    <text evidence="8 9">Purine metabolism; AMP biosynthesis via de novo pathway; AMP from IMP: step 1/2.</text>
</comment>
<feature type="binding site" evidence="8">
    <location>
        <begin position="12"/>
        <end position="18"/>
    </location>
    <ligand>
        <name>GTP</name>
        <dbReference type="ChEBI" id="CHEBI:37565"/>
    </ligand>
</feature>
<dbReference type="FunFam" id="1.10.300.10:FF:000001">
    <property type="entry name" value="Adenylosuccinate synthetase"/>
    <property type="match status" value="1"/>
</dbReference>
<feature type="binding site" evidence="8">
    <location>
        <position position="142"/>
    </location>
    <ligand>
        <name>IMP</name>
        <dbReference type="ChEBI" id="CHEBI:58053"/>
        <note>ligand shared between dimeric partners</note>
    </ligand>
</feature>
<dbReference type="InterPro" id="IPR027417">
    <property type="entry name" value="P-loop_NTPase"/>
</dbReference>
<feature type="binding site" evidence="8">
    <location>
        <position position="13"/>
    </location>
    <ligand>
        <name>Mg(2+)</name>
        <dbReference type="ChEBI" id="CHEBI:18420"/>
    </ligand>
</feature>
<dbReference type="GO" id="GO:0005737">
    <property type="term" value="C:cytoplasm"/>
    <property type="evidence" value="ECO:0007669"/>
    <property type="project" value="UniProtKB-SubCell"/>
</dbReference>
<sequence length="429" mass="45940">MPATIIIGGQWGDEGKGKITDALAERAQMVVRPNGSTNAGHTVVTDQGVFKFHLVPSGVLHPGCDCVIGAGVAVDPVQLLNEIDALRERGVDLSRLFLSDRANVIFPYHPALDRAEEERRATQSIGTTLRGNGPAYSDKVGRRGIRVADLLDESALRDRLELIVPEKRLLLAGFDNGETLDVAALAEQYAALGERLAPLVVQAEMVVQDALAAGKRVIVESAQATMLDVDYGTYPYVTSSMPTAAGACQGAGIGPTQVDTVIAVYKAYTTRVGGGPFPTELHDETGQMLRDRGHEYGTTTGRPRRTGWFDAVAGRYAARLNGVTEVAVTKLDVLDTLPEVRICVGYRLDGEPIVAPPAVASVYERVEPVYEVLPGWQADTSSATSVDDLPPNARRYLERIEELLGVPVTMVGVGPGRQQLLHRQAGAAV</sequence>
<feature type="binding site" description="in other chain" evidence="8">
    <location>
        <position position="128"/>
    </location>
    <ligand>
        <name>IMP</name>
        <dbReference type="ChEBI" id="CHEBI:58053"/>
        <note>ligand shared between dimeric partners</note>
    </ligand>
</feature>
<dbReference type="Proteomes" id="UP000002027">
    <property type="component" value="Chromosome 1"/>
</dbReference>
<feature type="binding site" evidence="8">
    <location>
        <position position="40"/>
    </location>
    <ligand>
        <name>Mg(2+)</name>
        <dbReference type="ChEBI" id="CHEBI:18420"/>
    </ligand>
</feature>
<dbReference type="PROSITE" id="PS01266">
    <property type="entry name" value="ADENYLOSUCCIN_SYN_1"/>
    <property type="match status" value="1"/>
</dbReference>
<dbReference type="InParanoid" id="D1C4H7"/>
<evidence type="ECO:0000256" key="1">
    <source>
        <dbReference type="ARBA" id="ARBA00011738"/>
    </source>
</evidence>
<comment type="subcellular location">
    <subcellularLocation>
        <location evidence="8">Cytoplasm</location>
    </subcellularLocation>
</comment>
<feature type="binding site" evidence="8">
    <location>
        <position position="304"/>
    </location>
    <ligand>
        <name>GTP</name>
        <dbReference type="ChEBI" id="CHEBI:37565"/>
    </ligand>
</feature>
<comment type="similarity">
    <text evidence="8 9">Belongs to the adenylosuccinate synthetase family.</text>
</comment>
<keyword evidence="3 8" id="KW-0479">Metal-binding</keyword>
<feature type="binding site" description="in other chain" evidence="8">
    <location>
        <position position="223"/>
    </location>
    <ligand>
        <name>IMP</name>
        <dbReference type="ChEBI" id="CHEBI:58053"/>
        <note>ligand shared between dimeric partners</note>
    </ligand>
</feature>
<dbReference type="SMART" id="SM00788">
    <property type="entry name" value="Adenylsucc_synt"/>
    <property type="match status" value="1"/>
</dbReference>
<organism evidence="10 11">
    <name type="scientific">Sphaerobacter thermophilus (strain ATCC 49802 / DSM 20745 / KCCM 41009 / NCIMB 13125 / S 6022)</name>
    <dbReference type="NCBI Taxonomy" id="479434"/>
    <lineage>
        <taxon>Bacteria</taxon>
        <taxon>Pseudomonadati</taxon>
        <taxon>Thermomicrobiota</taxon>
        <taxon>Thermomicrobia</taxon>
        <taxon>Sphaerobacterales</taxon>
        <taxon>Sphaerobacterineae</taxon>
        <taxon>Sphaerobacteraceae</taxon>
        <taxon>Sphaerobacter</taxon>
    </lineage>
</organism>
<dbReference type="InterPro" id="IPR042111">
    <property type="entry name" value="Adenylosuccinate_synth_dom3"/>
</dbReference>
<protein>
    <recommendedName>
        <fullName evidence="8 9">Adenylosuccinate synthetase</fullName>
        <shortName evidence="8">AMPSase</shortName>
        <shortName evidence="8">AdSS</shortName>
        <ecNumber evidence="8 9">6.3.4.4</ecNumber>
    </recommendedName>
    <alternativeName>
        <fullName evidence="8">IMP--aspartate ligase</fullName>
    </alternativeName>
</protein>
<dbReference type="EC" id="6.3.4.4" evidence="8 9"/>